<dbReference type="Proteomes" id="UP000290819">
    <property type="component" value="Unassembled WGS sequence"/>
</dbReference>
<evidence type="ECO:0000313" key="1">
    <source>
        <dbReference type="EMBL" id="RXT54355.1"/>
    </source>
</evidence>
<accession>A0A4Q1VNR4</accession>
<dbReference type="EMBL" id="MZXW01000004">
    <property type="protein sequence ID" value="RXT54355.1"/>
    <property type="molecule type" value="Genomic_DNA"/>
</dbReference>
<gene>
    <name evidence="1" type="ORF">B5V03_02390</name>
</gene>
<evidence type="ECO:0000313" key="2">
    <source>
        <dbReference type="Proteomes" id="UP000290819"/>
    </source>
</evidence>
<dbReference type="AlphaFoldDB" id="A0A4Q1VNR4"/>
<proteinExistence type="predicted"/>
<reference evidence="1 2" key="1">
    <citation type="submission" date="2017-03" db="EMBL/GenBank/DDBJ databases">
        <authorList>
            <person name="Safronova V.I."/>
            <person name="Sazanova A.L."/>
            <person name="Chirak E.R."/>
        </authorList>
    </citation>
    <scope>NUCLEOTIDE SEQUENCE [LARGE SCALE GENOMIC DNA]</scope>
    <source>
        <strain evidence="1 2">Opo-243</strain>
    </source>
</reference>
<organism evidence="1 2">
    <name type="scientific">Bradyrhizobium betae</name>
    <dbReference type="NCBI Taxonomy" id="244734"/>
    <lineage>
        <taxon>Bacteria</taxon>
        <taxon>Pseudomonadati</taxon>
        <taxon>Pseudomonadota</taxon>
        <taxon>Alphaproteobacteria</taxon>
        <taxon>Hyphomicrobiales</taxon>
        <taxon>Nitrobacteraceae</taxon>
        <taxon>Bradyrhizobium</taxon>
    </lineage>
</organism>
<name>A0A4Q1VNR4_9BRAD</name>
<comment type="caution">
    <text evidence="1">The sequence shown here is derived from an EMBL/GenBank/DDBJ whole genome shotgun (WGS) entry which is preliminary data.</text>
</comment>
<dbReference type="OrthoDB" id="8243765at2"/>
<sequence>MNRITSCTGCGHALVPMLTAKGRAEPNCLWCEGIDARAVEMAKWADSPSGKPERAARQSFK</sequence>
<dbReference type="RefSeq" id="WP_129267648.1">
    <property type="nucleotide sequence ID" value="NZ_MZXW01000004.1"/>
</dbReference>
<protein>
    <submittedName>
        <fullName evidence="1">Uncharacterized protein</fullName>
    </submittedName>
</protein>
<keyword evidence="2" id="KW-1185">Reference proteome</keyword>